<accession>A0A928VST8</accession>
<gene>
    <name evidence="2" type="ORF">IQ266_17075</name>
</gene>
<dbReference type="RefSeq" id="WP_264326276.1">
    <property type="nucleotide sequence ID" value="NZ_JADEXQ010000064.1"/>
</dbReference>
<dbReference type="EMBL" id="JADEXQ010000064">
    <property type="protein sequence ID" value="MBE9031449.1"/>
    <property type="molecule type" value="Genomic_DNA"/>
</dbReference>
<comment type="caution">
    <text evidence="2">The sequence shown here is derived from an EMBL/GenBank/DDBJ whole genome shotgun (WGS) entry which is preliminary data.</text>
</comment>
<reference evidence="2" key="1">
    <citation type="submission" date="2020-10" db="EMBL/GenBank/DDBJ databases">
        <authorList>
            <person name="Castelo-Branco R."/>
            <person name="Eusebio N."/>
            <person name="Adriana R."/>
            <person name="Vieira A."/>
            <person name="Brugerolle De Fraissinette N."/>
            <person name="Rezende De Castro R."/>
            <person name="Schneider M.P."/>
            <person name="Vasconcelos V."/>
            <person name="Leao P.N."/>
        </authorList>
    </citation>
    <scope>NUCLEOTIDE SEQUENCE</scope>
    <source>
        <strain evidence="2">LEGE 11480</strain>
    </source>
</reference>
<dbReference type="Proteomes" id="UP000625316">
    <property type="component" value="Unassembled WGS sequence"/>
</dbReference>
<feature type="compositionally biased region" description="Polar residues" evidence="1">
    <location>
        <begin position="100"/>
        <end position="116"/>
    </location>
</feature>
<proteinExistence type="predicted"/>
<dbReference type="InterPro" id="IPR014971">
    <property type="entry name" value="KGK"/>
</dbReference>
<feature type="compositionally biased region" description="Pro residues" evidence="1">
    <location>
        <begin position="118"/>
        <end position="127"/>
    </location>
</feature>
<protein>
    <submittedName>
        <fullName evidence="2">Uncharacterized protein</fullName>
    </submittedName>
</protein>
<evidence type="ECO:0000313" key="3">
    <source>
        <dbReference type="Proteomes" id="UP000625316"/>
    </source>
</evidence>
<keyword evidence="3" id="KW-1185">Reference proteome</keyword>
<organism evidence="2 3">
    <name type="scientific">Romeriopsis navalis LEGE 11480</name>
    <dbReference type="NCBI Taxonomy" id="2777977"/>
    <lineage>
        <taxon>Bacteria</taxon>
        <taxon>Bacillati</taxon>
        <taxon>Cyanobacteriota</taxon>
        <taxon>Cyanophyceae</taxon>
        <taxon>Leptolyngbyales</taxon>
        <taxon>Leptolyngbyaceae</taxon>
        <taxon>Romeriopsis</taxon>
        <taxon>Romeriopsis navalis</taxon>
    </lineage>
</organism>
<dbReference type="Pfam" id="PF08872">
    <property type="entry name" value="KGK"/>
    <property type="match status" value="1"/>
</dbReference>
<evidence type="ECO:0000313" key="2">
    <source>
        <dbReference type="EMBL" id="MBE9031449.1"/>
    </source>
</evidence>
<evidence type="ECO:0000256" key="1">
    <source>
        <dbReference type="SAM" id="MobiDB-lite"/>
    </source>
</evidence>
<name>A0A928VST8_9CYAN</name>
<feature type="region of interest" description="Disordered" evidence="1">
    <location>
        <begin position="90"/>
        <end position="129"/>
    </location>
</feature>
<dbReference type="AlphaFoldDB" id="A0A928VST8"/>
<sequence length="235" mass="25031">MSHQGYHHLSAKDVVFVEGIESSASLFKTDATLRIKDLLDKVKTICAESNQLSAEEVDILFGEGINCEILRPGATDWQSGSLQMNLGFQAKENGGGTAPATPSATPISIPQTNRNNPPAAPAAPPVAMPAQTAPKAAAAPTTASAEPVIELEIENFTNATNSSVLESNQSLGIDHEDVFSLMENTSAEEIGERFSFEEGFGDIEALEIDNKPTESTDPIASPWDLEELDSMLMAK</sequence>